<feature type="DNA-binding region" description="H-T-H motif" evidence="4">
    <location>
        <begin position="27"/>
        <end position="46"/>
    </location>
</feature>
<evidence type="ECO:0000256" key="1">
    <source>
        <dbReference type="ARBA" id="ARBA00023015"/>
    </source>
</evidence>
<proteinExistence type="predicted"/>
<evidence type="ECO:0000256" key="3">
    <source>
        <dbReference type="ARBA" id="ARBA00023163"/>
    </source>
</evidence>
<evidence type="ECO:0000313" key="8">
    <source>
        <dbReference type="Proteomes" id="UP000231655"/>
    </source>
</evidence>
<dbReference type="InterPro" id="IPR009057">
    <property type="entry name" value="Homeodomain-like_sf"/>
</dbReference>
<dbReference type="GO" id="GO:0000976">
    <property type="term" value="F:transcription cis-regulatory region binding"/>
    <property type="evidence" value="ECO:0007669"/>
    <property type="project" value="TreeGrafter"/>
</dbReference>
<keyword evidence="9" id="KW-1185">Reference proteome</keyword>
<evidence type="ECO:0000313" key="6">
    <source>
        <dbReference type="EMBL" id="PJE29668.1"/>
    </source>
</evidence>
<evidence type="ECO:0000313" key="9">
    <source>
        <dbReference type="Proteomes" id="UP000231702"/>
    </source>
</evidence>
<keyword evidence="2 4" id="KW-0238">DNA-binding</keyword>
<dbReference type="InterPro" id="IPR036271">
    <property type="entry name" value="Tet_transcr_reg_TetR-rel_C_sf"/>
</dbReference>
<dbReference type="PANTHER" id="PTHR30055">
    <property type="entry name" value="HTH-TYPE TRANSCRIPTIONAL REGULATOR RUTR"/>
    <property type="match status" value="1"/>
</dbReference>
<dbReference type="EMBL" id="PGTD01000015">
    <property type="protein sequence ID" value="PJE29668.1"/>
    <property type="molecule type" value="Genomic_DNA"/>
</dbReference>
<dbReference type="OrthoDB" id="9805134at2"/>
<accession>A0A285J3Y0</accession>
<sequence length="192" mass="21064">MSSENPTRRKILDTAWKLLEAGGSPTRMSDFARAAGISRQALYLHFPSRAELLVAVTRHVDAVKDVDARLAESRAAEDGETRLAAFVSAWGNYIPEIRGVSRALMAMQESDAEARAAWQGRMEAVRQGCAAAVAALARDGQLAGGLSEERATDLLWALLSVESWVRLCETCGWSQQEYITEMQRAARRILLG</sequence>
<dbReference type="Proteomes" id="UP000231702">
    <property type="component" value="Unassembled WGS sequence"/>
</dbReference>
<dbReference type="Gene3D" id="1.10.357.10">
    <property type="entry name" value="Tetracycline Repressor, domain 2"/>
    <property type="match status" value="1"/>
</dbReference>
<dbReference type="InterPro" id="IPR050109">
    <property type="entry name" value="HTH-type_TetR-like_transc_reg"/>
</dbReference>
<reference evidence="7 8" key="1">
    <citation type="submission" date="2017-09" db="EMBL/GenBank/DDBJ databases">
        <authorList>
            <person name="Ehlers B."/>
            <person name="Leendertz F.H."/>
        </authorList>
    </citation>
    <scope>NUCLEOTIDE SEQUENCE [LARGE SCALE GENOMIC DNA]</scope>
    <source>
        <strain evidence="7 8">CGMCC 1.12662</strain>
    </source>
</reference>
<evidence type="ECO:0000259" key="5">
    <source>
        <dbReference type="PROSITE" id="PS50977"/>
    </source>
</evidence>
<keyword evidence="1" id="KW-0805">Transcription regulation</keyword>
<gene>
    <name evidence="6" type="ORF">CVM39_07100</name>
    <name evidence="7" type="ORF">SAMN06297129_2942</name>
</gene>
<dbReference type="Pfam" id="PF00440">
    <property type="entry name" value="TetR_N"/>
    <property type="match status" value="1"/>
</dbReference>
<dbReference type="PROSITE" id="PS50977">
    <property type="entry name" value="HTH_TETR_2"/>
    <property type="match status" value="1"/>
</dbReference>
<name>A0A285J3Y0_9RHOB</name>
<keyword evidence="3" id="KW-0804">Transcription</keyword>
<dbReference type="PRINTS" id="PR00455">
    <property type="entry name" value="HTHTETR"/>
</dbReference>
<dbReference type="SUPFAM" id="SSF46689">
    <property type="entry name" value="Homeodomain-like"/>
    <property type="match status" value="1"/>
</dbReference>
<evidence type="ECO:0000256" key="4">
    <source>
        <dbReference type="PROSITE-ProRule" id="PRU00335"/>
    </source>
</evidence>
<protein>
    <submittedName>
        <fullName evidence="6">TetR/AcrR family transcriptional regulator</fullName>
    </submittedName>
    <submittedName>
        <fullName evidence="7">Transcriptional regulator, TetR family</fullName>
    </submittedName>
</protein>
<dbReference type="Proteomes" id="UP000231655">
    <property type="component" value="Unassembled WGS sequence"/>
</dbReference>
<dbReference type="SUPFAM" id="SSF48498">
    <property type="entry name" value="Tetracyclin repressor-like, C-terminal domain"/>
    <property type="match status" value="1"/>
</dbReference>
<dbReference type="InterPro" id="IPR001647">
    <property type="entry name" value="HTH_TetR"/>
</dbReference>
<reference evidence="6 9" key="2">
    <citation type="journal article" date="2018" name="Int. J. Syst. Evol. Microbiol.">
        <title>Pseudooceanicola lipolyticus sp. nov., a marine alphaproteobacterium, reclassification of Oceanicola flagellatus as Pseudooceanicola flagellatus comb. nov. and emended description of the genus Pseudooceanicola.</title>
        <authorList>
            <person name="Huang M.-M."/>
            <person name="Guo L.-L."/>
            <person name="Wu Y.-H."/>
            <person name="Lai Q.-L."/>
            <person name="Shao Z.-Z."/>
            <person name="Wang C.-S."/>
            <person name="Wu M."/>
            <person name="Xu X.-W."/>
        </authorList>
    </citation>
    <scope>NUCLEOTIDE SEQUENCE [LARGE SCALE GENOMIC DNA]</scope>
    <source>
        <strain evidence="6 9">Ar-45</strain>
    </source>
</reference>
<feature type="domain" description="HTH tetR-type" evidence="5">
    <location>
        <begin position="5"/>
        <end position="64"/>
    </location>
</feature>
<evidence type="ECO:0000313" key="7">
    <source>
        <dbReference type="EMBL" id="SNY54912.1"/>
    </source>
</evidence>
<dbReference type="GO" id="GO:0003700">
    <property type="term" value="F:DNA-binding transcription factor activity"/>
    <property type="evidence" value="ECO:0007669"/>
    <property type="project" value="TreeGrafter"/>
</dbReference>
<dbReference type="PANTHER" id="PTHR30055:SF234">
    <property type="entry name" value="HTH-TYPE TRANSCRIPTIONAL REGULATOR BETI"/>
    <property type="match status" value="1"/>
</dbReference>
<dbReference type="EMBL" id="OBEA01000005">
    <property type="protein sequence ID" value="SNY54912.1"/>
    <property type="molecule type" value="Genomic_DNA"/>
</dbReference>
<organism evidence="7 8">
    <name type="scientific">Pseudooceanicola antarcticus</name>
    <dbReference type="NCBI Taxonomy" id="1247613"/>
    <lineage>
        <taxon>Bacteria</taxon>
        <taxon>Pseudomonadati</taxon>
        <taxon>Pseudomonadota</taxon>
        <taxon>Alphaproteobacteria</taxon>
        <taxon>Rhodobacterales</taxon>
        <taxon>Paracoccaceae</taxon>
        <taxon>Pseudooceanicola</taxon>
    </lineage>
</organism>
<dbReference type="AlphaFoldDB" id="A0A285J3Y0"/>
<dbReference type="RefSeq" id="WP_097146638.1">
    <property type="nucleotide sequence ID" value="NZ_OBEA01000005.1"/>
</dbReference>
<evidence type="ECO:0000256" key="2">
    <source>
        <dbReference type="ARBA" id="ARBA00023125"/>
    </source>
</evidence>